<dbReference type="InterPro" id="IPR017455">
    <property type="entry name" value="Znf_FYVE-rel"/>
</dbReference>
<evidence type="ECO:0000313" key="8">
    <source>
        <dbReference type="Proteomes" id="UP001161017"/>
    </source>
</evidence>
<proteinExistence type="predicted"/>
<dbReference type="AlphaFoldDB" id="A0AA43QLA8"/>
<dbReference type="SUPFAM" id="SSF57903">
    <property type="entry name" value="FYVE/PHD zinc finger"/>
    <property type="match status" value="1"/>
</dbReference>
<protein>
    <submittedName>
        <fullName evidence="7">Zn finger protein</fullName>
    </submittedName>
</protein>
<dbReference type="CDD" id="cd15760">
    <property type="entry name" value="FYVE_scVPS27p_like"/>
    <property type="match status" value="1"/>
</dbReference>
<evidence type="ECO:0000256" key="1">
    <source>
        <dbReference type="ARBA" id="ARBA00022723"/>
    </source>
</evidence>
<feature type="region of interest" description="Disordered" evidence="5">
    <location>
        <begin position="88"/>
        <end position="165"/>
    </location>
</feature>
<dbReference type="InterPro" id="IPR052113">
    <property type="entry name" value="FYVE-type_Zinc_Finger"/>
</dbReference>
<feature type="region of interest" description="Disordered" evidence="5">
    <location>
        <begin position="1"/>
        <end position="75"/>
    </location>
</feature>
<comment type="caution">
    <text evidence="7">The sequence shown here is derived from an EMBL/GenBank/DDBJ whole genome shotgun (WGS) entry which is preliminary data.</text>
</comment>
<gene>
    <name evidence="7" type="primary">PIB2</name>
    <name evidence="7" type="ORF">OHK93_006975</name>
</gene>
<keyword evidence="8" id="KW-1185">Reference proteome</keyword>
<evidence type="ECO:0000256" key="4">
    <source>
        <dbReference type="PROSITE-ProRule" id="PRU00091"/>
    </source>
</evidence>
<keyword evidence="1" id="KW-0479">Metal-binding</keyword>
<dbReference type="EMBL" id="JAPUFD010000006">
    <property type="protein sequence ID" value="MDI1487704.1"/>
    <property type="molecule type" value="Genomic_DNA"/>
</dbReference>
<name>A0AA43QLA8_9LECA</name>
<dbReference type="InterPro" id="IPR011011">
    <property type="entry name" value="Znf_FYVE_PHD"/>
</dbReference>
<feature type="compositionally biased region" description="Low complexity" evidence="5">
    <location>
        <begin position="1"/>
        <end position="25"/>
    </location>
</feature>
<dbReference type="PANTHER" id="PTHR39490">
    <property type="entry name" value="ARRESTIN DOMAIN-CONTAINING PROTEIN D"/>
    <property type="match status" value="1"/>
</dbReference>
<dbReference type="SMART" id="SM00064">
    <property type="entry name" value="FYVE"/>
    <property type="match status" value="1"/>
</dbReference>
<dbReference type="InterPro" id="IPR000306">
    <property type="entry name" value="Znf_FYVE"/>
</dbReference>
<dbReference type="InterPro" id="IPR013083">
    <property type="entry name" value="Znf_RING/FYVE/PHD"/>
</dbReference>
<dbReference type="PROSITE" id="PS50178">
    <property type="entry name" value="ZF_FYVE"/>
    <property type="match status" value="1"/>
</dbReference>
<dbReference type="GO" id="GO:0008270">
    <property type="term" value="F:zinc ion binding"/>
    <property type="evidence" value="ECO:0007669"/>
    <property type="project" value="UniProtKB-KW"/>
</dbReference>
<evidence type="ECO:0000259" key="6">
    <source>
        <dbReference type="PROSITE" id="PS50178"/>
    </source>
</evidence>
<evidence type="ECO:0000256" key="2">
    <source>
        <dbReference type="ARBA" id="ARBA00022771"/>
    </source>
</evidence>
<dbReference type="PANTHER" id="PTHR39490:SF8">
    <property type="entry name" value="ZINC FINGER FYVE DOMAIN-CONTAINING PROTEIN 21"/>
    <property type="match status" value="1"/>
</dbReference>
<sequence>MAATTSTQPQPYHSQHQQQSYTTPPNSQGHPQYSLINQQHYSPRAPHPHNASPNSPASPYYAHHQHQGQGQGQAQSLDFPYNLNLASARRDKQPQYIPAALRPTDRPLRSHPLTPPRSLHGSSDSLVEKKSRRAGSRPSSHRSNTTTTIDSSFPPPPTSSSSAGSTIIVRPASKSSDLLAHIPADSLRAALAPAALKDLPPITAPATRAHWKADANSPVCDFPICQKCFGIFERRHHCRRCGNVFCAEHSNERVPLDQNADFHPEGEKVRACEECAREWVEWVEGRVRRMKDGAGVAEGKGGKKATTGPMALMVGNGGGGGGGAGFGGGGGGDAQKVPAVVAGSVNENWSTF</sequence>
<dbReference type="Gene3D" id="3.30.40.10">
    <property type="entry name" value="Zinc/RING finger domain, C3HC4 (zinc finger)"/>
    <property type="match status" value="1"/>
</dbReference>
<accession>A0AA43QLA8</accession>
<feature type="compositionally biased region" description="Low complexity" evidence="5">
    <location>
        <begin position="48"/>
        <end position="62"/>
    </location>
</feature>
<evidence type="ECO:0000313" key="7">
    <source>
        <dbReference type="EMBL" id="MDI1487704.1"/>
    </source>
</evidence>
<reference evidence="7" key="1">
    <citation type="journal article" date="2023" name="Genome Biol. Evol.">
        <title>First Whole Genome Sequence and Flow Cytometry Genome Size Data for the Lichen-Forming Fungus Ramalina farinacea (Ascomycota).</title>
        <authorList>
            <person name="Llewellyn T."/>
            <person name="Mian S."/>
            <person name="Hill R."/>
            <person name="Leitch I.J."/>
            <person name="Gaya E."/>
        </authorList>
    </citation>
    <scope>NUCLEOTIDE SEQUENCE</scope>
    <source>
        <strain evidence="7">LIQ254RAFAR</strain>
    </source>
</reference>
<dbReference type="Proteomes" id="UP001161017">
    <property type="component" value="Unassembled WGS sequence"/>
</dbReference>
<organism evidence="7 8">
    <name type="scientific">Ramalina farinacea</name>
    <dbReference type="NCBI Taxonomy" id="258253"/>
    <lineage>
        <taxon>Eukaryota</taxon>
        <taxon>Fungi</taxon>
        <taxon>Dikarya</taxon>
        <taxon>Ascomycota</taxon>
        <taxon>Pezizomycotina</taxon>
        <taxon>Lecanoromycetes</taxon>
        <taxon>OSLEUM clade</taxon>
        <taxon>Lecanoromycetidae</taxon>
        <taxon>Lecanorales</taxon>
        <taxon>Lecanorineae</taxon>
        <taxon>Ramalinaceae</taxon>
        <taxon>Ramalina</taxon>
    </lineage>
</organism>
<feature type="domain" description="FYVE-type" evidence="6">
    <location>
        <begin position="224"/>
        <end position="280"/>
    </location>
</feature>
<evidence type="ECO:0000256" key="5">
    <source>
        <dbReference type="SAM" id="MobiDB-lite"/>
    </source>
</evidence>
<keyword evidence="3" id="KW-0862">Zinc</keyword>
<dbReference type="Pfam" id="PF01363">
    <property type="entry name" value="FYVE"/>
    <property type="match status" value="1"/>
</dbReference>
<keyword evidence="2 4" id="KW-0863">Zinc-finger</keyword>
<feature type="compositionally biased region" description="Polar residues" evidence="5">
    <location>
        <begin position="26"/>
        <end position="41"/>
    </location>
</feature>
<evidence type="ECO:0000256" key="3">
    <source>
        <dbReference type="ARBA" id="ARBA00022833"/>
    </source>
</evidence>